<accession>A0A1A8X4J8</accession>
<evidence type="ECO:0000313" key="3">
    <source>
        <dbReference type="Proteomes" id="UP000078597"/>
    </source>
</evidence>
<feature type="transmembrane region" description="Helical" evidence="1">
    <location>
        <begin position="12"/>
        <end position="32"/>
    </location>
</feature>
<proteinExistence type="predicted"/>
<evidence type="ECO:0000256" key="1">
    <source>
        <dbReference type="SAM" id="Phobius"/>
    </source>
</evidence>
<keyword evidence="1" id="KW-0472">Membrane</keyword>
<sequence>MKYIRTPQKRPNNFLALITCVIDSLIFHIGGLENQFYSFNPLKMDLNQSNFETSNGFHNANDIGKLF</sequence>
<name>A0A1A8X4J8_PLAMA</name>
<keyword evidence="1" id="KW-0812">Transmembrane</keyword>
<gene>
    <name evidence="2" type="ORF">PMALA_070880</name>
</gene>
<reference evidence="3" key="1">
    <citation type="submission" date="2016-05" db="EMBL/GenBank/DDBJ databases">
        <authorList>
            <person name="Naeem Raeece"/>
        </authorList>
    </citation>
    <scope>NUCLEOTIDE SEQUENCE [LARGE SCALE GENOMIC DNA]</scope>
</reference>
<dbReference type="EMBL" id="FLQW01005830">
    <property type="protein sequence ID" value="SBS99519.1"/>
    <property type="molecule type" value="Genomic_DNA"/>
</dbReference>
<dbReference type="Proteomes" id="UP000078597">
    <property type="component" value="Unassembled WGS sequence"/>
</dbReference>
<dbReference type="AlphaFoldDB" id="A0A1A8X4J8"/>
<organism evidence="2 3">
    <name type="scientific">Plasmodium malariae</name>
    <dbReference type="NCBI Taxonomy" id="5858"/>
    <lineage>
        <taxon>Eukaryota</taxon>
        <taxon>Sar</taxon>
        <taxon>Alveolata</taxon>
        <taxon>Apicomplexa</taxon>
        <taxon>Aconoidasida</taxon>
        <taxon>Haemosporida</taxon>
        <taxon>Plasmodiidae</taxon>
        <taxon>Plasmodium</taxon>
        <taxon>Plasmodium (Plasmodium)</taxon>
    </lineage>
</organism>
<keyword evidence="1" id="KW-1133">Transmembrane helix</keyword>
<protein>
    <submittedName>
        <fullName evidence="2">Uncharacterized protein</fullName>
    </submittedName>
</protein>
<evidence type="ECO:0000313" key="2">
    <source>
        <dbReference type="EMBL" id="SBS99519.1"/>
    </source>
</evidence>